<dbReference type="Pfam" id="PF09234">
    <property type="entry name" value="DUF1963"/>
    <property type="match status" value="1"/>
</dbReference>
<organism evidence="1 2">
    <name type="scientific">Flavobacterium ginsengiterrae</name>
    <dbReference type="NCBI Taxonomy" id="871695"/>
    <lineage>
        <taxon>Bacteria</taxon>
        <taxon>Pseudomonadati</taxon>
        <taxon>Bacteroidota</taxon>
        <taxon>Flavobacteriia</taxon>
        <taxon>Flavobacteriales</taxon>
        <taxon>Flavobacteriaceae</taxon>
        <taxon>Flavobacterium</taxon>
    </lineage>
</organism>
<sequence>MDEIEKIKSELVKKATGFKFGGFKPTNSISESWIGRVYLYLENEEIPLDNQGRQMFPLFQIYLKNLPFIPEILKETELITAFISQDFPMDLNKNGNNWILREYSDISQIVIKDLKNENSYIKPFPLSHHLIEKDYPVWEDQEISEDITDRINEMEDSGIIESYYDVVENHYEHKIGGYAAYCQSGINFGEDYEFVIQIASDEKAHLNIVDSGKFYFAKNRKTGEWLYYIDFY</sequence>
<keyword evidence="2" id="KW-1185">Reference proteome</keyword>
<dbReference type="RefSeq" id="WP_345145323.1">
    <property type="nucleotide sequence ID" value="NZ_BAABDU010000004.1"/>
</dbReference>
<dbReference type="Gene3D" id="2.30.320.10">
    <property type="entry name" value="YwqG-like"/>
    <property type="match status" value="1"/>
</dbReference>
<evidence type="ECO:0008006" key="3">
    <source>
        <dbReference type="Google" id="ProtNLM"/>
    </source>
</evidence>
<dbReference type="Proteomes" id="UP001500748">
    <property type="component" value="Unassembled WGS sequence"/>
</dbReference>
<dbReference type="InterPro" id="IPR035948">
    <property type="entry name" value="YwqG-like_sf"/>
</dbReference>
<name>A0ABP7GWV6_9FLAO</name>
<evidence type="ECO:0000313" key="1">
    <source>
        <dbReference type="EMBL" id="GAA3772554.1"/>
    </source>
</evidence>
<comment type="caution">
    <text evidence="1">The sequence shown here is derived from an EMBL/GenBank/DDBJ whole genome shotgun (WGS) entry which is preliminary data.</text>
</comment>
<reference evidence="2" key="1">
    <citation type="journal article" date="2019" name="Int. J. Syst. Evol. Microbiol.">
        <title>The Global Catalogue of Microorganisms (GCM) 10K type strain sequencing project: providing services to taxonomists for standard genome sequencing and annotation.</title>
        <authorList>
            <consortium name="The Broad Institute Genomics Platform"/>
            <consortium name="The Broad Institute Genome Sequencing Center for Infectious Disease"/>
            <person name="Wu L."/>
            <person name="Ma J."/>
        </authorList>
    </citation>
    <scope>NUCLEOTIDE SEQUENCE [LARGE SCALE GENOMIC DNA]</scope>
    <source>
        <strain evidence="2">JCM 17337</strain>
    </source>
</reference>
<dbReference type="InterPro" id="IPR015315">
    <property type="entry name" value="DUF1963"/>
</dbReference>
<dbReference type="SUPFAM" id="SSF103032">
    <property type="entry name" value="Hypothetical protein YwqG"/>
    <property type="match status" value="1"/>
</dbReference>
<gene>
    <name evidence="1" type="ORF">GCM10022423_28640</name>
</gene>
<accession>A0ABP7GWV6</accession>
<evidence type="ECO:0000313" key="2">
    <source>
        <dbReference type="Proteomes" id="UP001500748"/>
    </source>
</evidence>
<proteinExistence type="predicted"/>
<protein>
    <recommendedName>
        <fullName evidence="3">DUF1963 domain-containing protein</fullName>
    </recommendedName>
</protein>
<dbReference type="EMBL" id="BAABDU010000004">
    <property type="protein sequence ID" value="GAA3772554.1"/>
    <property type="molecule type" value="Genomic_DNA"/>
</dbReference>